<sequence length="54" mass="6324">MDEAIFVIDEQDAEKTLHSKDRWRNLSQFPFVLRSECADYPLIAQLTENLLDVV</sequence>
<accession>A0A286RGI6</accession>
<name>A0A286RGI6_9BACT</name>
<evidence type="ECO:0000313" key="1">
    <source>
        <dbReference type="EMBL" id="ASV75078.1"/>
    </source>
</evidence>
<reference evidence="1 2" key="1">
    <citation type="journal article" name="Front. Microbiol.">
        <title>Sugar Metabolism of the First Thermophilic Planctomycete Thermogutta terrifontis: Comparative Genomic and Transcriptomic Approaches.</title>
        <authorList>
            <person name="Elcheninov A.G."/>
            <person name="Menzel P."/>
            <person name="Gudbergsdottir S.R."/>
            <person name="Slesarev A.I."/>
            <person name="Kadnikov V.V."/>
            <person name="Krogh A."/>
            <person name="Bonch-Osmolovskaya E.A."/>
            <person name="Peng X."/>
            <person name="Kublanov I.V."/>
        </authorList>
    </citation>
    <scope>NUCLEOTIDE SEQUENCE [LARGE SCALE GENOMIC DNA]</scope>
    <source>
        <strain evidence="1 2">R1</strain>
    </source>
</reference>
<dbReference type="AlphaFoldDB" id="A0A286RGI6"/>
<organism evidence="1 2">
    <name type="scientific">Thermogutta terrifontis</name>
    <dbReference type="NCBI Taxonomy" id="1331910"/>
    <lineage>
        <taxon>Bacteria</taxon>
        <taxon>Pseudomonadati</taxon>
        <taxon>Planctomycetota</taxon>
        <taxon>Planctomycetia</taxon>
        <taxon>Pirellulales</taxon>
        <taxon>Thermoguttaceae</taxon>
        <taxon>Thermogutta</taxon>
    </lineage>
</organism>
<gene>
    <name evidence="1" type="ORF">THTE_2476</name>
</gene>
<dbReference type="EMBL" id="CP018477">
    <property type="protein sequence ID" value="ASV75078.1"/>
    <property type="molecule type" value="Genomic_DNA"/>
</dbReference>
<keyword evidence="2" id="KW-1185">Reference proteome</keyword>
<protein>
    <submittedName>
        <fullName evidence="1">Uncharacterized protein</fullName>
    </submittedName>
</protein>
<evidence type="ECO:0000313" key="2">
    <source>
        <dbReference type="Proteomes" id="UP000215086"/>
    </source>
</evidence>
<dbReference type="Proteomes" id="UP000215086">
    <property type="component" value="Chromosome"/>
</dbReference>
<dbReference type="KEGG" id="ttf:THTE_2476"/>
<proteinExistence type="predicted"/>